<protein>
    <recommendedName>
        <fullName evidence="4">ZP domain-containing protein</fullName>
    </recommendedName>
</protein>
<evidence type="ECO:0000256" key="2">
    <source>
        <dbReference type="ARBA" id="ARBA00023157"/>
    </source>
</evidence>
<accession>A0AAV2J922</accession>
<dbReference type="Pfam" id="PF00100">
    <property type="entry name" value="Zona_pellucida"/>
    <property type="match status" value="1"/>
</dbReference>
<dbReference type="SMART" id="SM00241">
    <property type="entry name" value="ZP"/>
    <property type="match status" value="1"/>
</dbReference>
<reference evidence="5 6" key="1">
    <citation type="submission" date="2024-04" db="EMBL/GenBank/DDBJ databases">
        <authorList>
            <person name="Waldvogel A.-M."/>
            <person name="Schoenle A."/>
        </authorList>
    </citation>
    <scope>NUCLEOTIDE SEQUENCE [LARGE SCALE GENOMIC DNA]</scope>
</reference>
<feature type="signal peptide" evidence="3">
    <location>
        <begin position="1"/>
        <end position="17"/>
    </location>
</feature>
<dbReference type="EMBL" id="OZ035833">
    <property type="protein sequence ID" value="CAL1573333.1"/>
    <property type="molecule type" value="Genomic_DNA"/>
</dbReference>
<dbReference type="Gene3D" id="2.60.40.4100">
    <property type="entry name" value="Zona pellucida, ZP-C domain"/>
    <property type="match status" value="1"/>
</dbReference>
<evidence type="ECO:0000259" key="4">
    <source>
        <dbReference type="PROSITE" id="PS51034"/>
    </source>
</evidence>
<dbReference type="PROSITE" id="PS51034">
    <property type="entry name" value="ZP_2"/>
    <property type="match status" value="1"/>
</dbReference>
<dbReference type="InterPro" id="IPR001507">
    <property type="entry name" value="ZP_dom"/>
</dbReference>
<name>A0AAV2J922_KNICA</name>
<dbReference type="Gene3D" id="2.60.40.3210">
    <property type="entry name" value="Zona pellucida, ZP-N domain"/>
    <property type="match status" value="1"/>
</dbReference>
<evidence type="ECO:0000256" key="3">
    <source>
        <dbReference type="SAM" id="SignalP"/>
    </source>
</evidence>
<dbReference type="PANTHER" id="PTHR14002">
    <property type="entry name" value="ENDOGLIN/TGF-BETA RECEPTOR TYPE III"/>
    <property type="match status" value="1"/>
</dbReference>
<dbReference type="InterPro" id="IPR055355">
    <property type="entry name" value="ZP-C"/>
</dbReference>
<evidence type="ECO:0000313" key="5">
    <source>
        <dbReference type="EMBL" id="CAL1573333.1"/>
    </source>
</evidence>
<evidence type="ECO:0000313" key="6">
    <source>
        <dbReference type="Proteomes" id="UP001497482"/>
    </source>
</evidence>
<gene>
    <name evidence="5" type="ORF">KC01_LOCUS5260</name>
</gene>
<dbReference type="PANTHER" id="PTHR14002:SF54">
    <property type="entry name" value="ZONA PELLUCIDA SPERM-BINDING PROTEIN 2"/>
    <property type="match status" value="1"/>
</dbReference>
<dbReference type="AlphaFoldDB" id="A0AAV2J922"/>
<proteinExistence type="predicted"/>
<evidence type="ECO:0000256" key="1">
    <source>
        <dbReference type="ARBA" id="ARBA00022729"/>
    </source>
</evidence>
<keyword evidence="1 3" id="KW-0732">Signal</keyword>
<keyword evidence="6" id="KW-1185">Reference proteome</keyword>
<dbReference type="InterPro" id="IPR042235">
    <property type="entry name" value="ZP-C_dom"/>
</dbReference>
<keyword evidence="2" id="KW-1015">Disulfide bond</keyword>
<dbReference type="Proteomes" id="UP001497482">
    <property type="component" value="Chromosome 11"/>
</dbReference>
<sequence>MLSLLLCLSALAPLAGAVTLSTDTTNTDIDISACPIKYFGAGPYSSFDELLIVSYKIAGTDQAAAYMSADLEGDGVFIFYFNGGGTVTTASSGTAGAQTDSQDLTRCRAGLGKSYKVDEEVRRDSDTCSIKTCLGSGDFQSRSNCATNQVCMGNDVCGSEHSCSIVANSVVAVSGATAVIPDFCAYDIVSGGGLVVTAILRERRYKDTPFVDSVKISTTSGGTDIVTLLQGGKAELKESTGTTDLTLSSTVKTQIGLSLYDHGNGPLASFTDSDGIITEIFFEGTLLHVKHTVPSGKTAYTGGVCFDATDITGEKVNTYSSSSCDTIVSDSRGDGITCSDKQTRCTDELNSVKVDSVDIAPYVKACADNLLCGYHDGDDLYCRFKQAYARTADLDSYDCSASVCLYHECASHEFCAVALSGDAACFCRSLNETVNGFRDDGTYGPDATCDDGTASVSLIGCLLVEEDVNLDDLHLKDDTCTGQSNGNILQFTFDTQNPCGATSTVAGDKIQFDNAIQNTMDGQITRENSVNIKFSCSFEKELDSTTAFSFQIKDGSITQEYTAGDYTFPLTISVYSDAAMTEQLTADAQLEINQKVYVKLEATDLGDSGLVLVINKCFTTTDNDPEGANVYSLIDAKTAEVPERDNPGHILNKVVTMTTHRLQTPAMDLDFGKPGF</sequence>
<feature type="chain" id="PRO_5043539359" description="ZP domain-containing protein" evidence="3">
    <location>
        <begin position="18"/>
        <end position="676"/>
    </location>
</feature>
<feature type="domain" description="ZP" evidence="4">
    <location>
        <begin position="448"/>
        <end position="676"/>
    </location>
</feature>
<organism evidence="5 6">
    <name type="scientific">Knipowitschia caucasica</name>
    <name type="common">Caucasian dwarf goby</name>
    <name type="synonym">Pomatoschistus caucasicus</name>
    <dbReference type="NCBI Taxonomy" id="637954"/>
    <lineage>
        <taxon>Eukaryota</taxon>
        <taxon>Metazoa</taxon>
        <taxon>Chordata</taxon>
        <taxon>Craniata</taxon>
        <taxon>Vertebrata</taxon>
        <taxon>Euteleostomi</taxon>
        <taxon>Actinopterygii</taxon>
        <taxon>Neopterygii</taxon>
        <taxon>Teleostei</taxon>
        <taxon>Neoteleostei</taxon>
        <taxon>Acanthomorphata</taxon>
        <taxon>Gobiaria</taxon>
        <taxon>Gobiiformes</taxon>
        <taxon>Gobioidei</taxon>
        <taxon>Gobiidae</taxon>
        <taxon>Gobiinae</taxon>
        <taxon>Knipowitschia</taxon>
    </lineage>
</organism>